<keyword evidence="5" id="KW-1185">Reference proteome</keyword>
<dbReference type="Proteomes" id="UP000029964">
    <property type="component" value="Unassembled WGS sequence"/>
</dbReference>
<dbReference type="EMBL" id="JPKY01000012">
    <property type="protein sequence ID" value="KFH47162.1"/>
    <property type="molecule type" value="Genomic_DNA"/>
</dbReference>
<evidence type="ECO:0000256" key="1">
    <source>
        <dbReference type="SAM" id="MobiDB-lite"/>
    </source>
</evidence>
<dbReference type="STRING" id="857340.A0A086TCT0"/>
<dbReference type="AlphaFoldDB" id="A0A086TCT0"/>
<dbReference type="Gene3D" id="3.40.50.880">
    <property type="match status" value="1"/>
</dbReference>
<dbReference type="OrthoDB" id="543156at2759"/>
<reference evidence="5" key="1">
    <citation type="journal article" date="2014" name="Genome Announc.">
        <title>Genome sequence and annotation of Acremonium chrysogenum, producer of the beta-lactam antibiotic cephalosporin C.</title>
        <authorList>
            <person name="Terfehr D."/>
            <person name="Dahlmann T.A."/>
            <person name="Specht T."/>
            <person name="Zadra I."/>
            <person name="Kuernsteiner H."/>
            <person name="Kueck U."/>
        </authorList>
    </citation>
    <scope>NUCLEOTIDE SEQUENCE [LARGE SCALE GENOMIC DNA]</scope>
    <source>
        <strain evidence="5">ATCC 11550 / CBS 779.69 / DSM 880 / IAM 14645 / JCM 23072 / IMI 49137</strain>
    </source>
</reference>
<dbReference type="CDD" id="cd03139">
    <property type="entry name" value="GATase1_PfpI_2"/>
    <property type="match status" value="1"/>
</dbReference>
<gene>
    <name evidence="4" type="ORF">ACRE_019520</name>
</gene>
<dbReference type="InterPro" id="IPR002818">
    <property type="entry name" value="DJ-1/PfpI"/>
</dbReference>
<sequence length="278" mass="30091">MKFSISALSASLVLLLQAGLGPGVSASPLHGSSSNNNDSCISPRPIPDLEGSDFRSFGVVMFRGIDMVDVFGTLDPLQLMSLSTQQMRLHLIAETLDPITTEPAKMNPYNSTFWPVFPVTDTFESADELDLDVLIVPGGPGVRNPSLQAAEEFIKRTYPRVKLMLTVCTGAGLAARAGVLDGRLATTNKKAWDTMTEFGTGVQWVSPARYVMDGNIWSSSGVTSALDLVFAFIETYWGADEKNRVAGIIEHEPRAWDDDPFSDIHGIPPTEAKPCPAE</sequence>
<dbReference type="HOGENOM" id="CLU_000445_44_8_1"/>
<feature type="signal peptide" evidence="2">
    <location>
        <begin position="1"/>
        <end position="26"/>
    </location>
</feature>
<evidence type="ECO:0000313" key="5">
    <source>
        <dbReference type="Proteomes" id="UP000029964"/>
    </source>
</evidence>
<dbReference type="Pfam" id="PF01965">
    <property type="entry name" value="DJ-1_PfpI"/>
    <property type="match status" value="1"/>
</dbReference>
<dbReference type="SUPFAM" id="SSF52317">
    <property type="entry name" value="Class I glutamine amidotransferase-like"/>
    <property type="match status" value="1"/>
</dbReference>
<dbReference type="InterPro" id="IPR029062">
    <property type="entry name" value="Class_I_gatase-like"/>
</dbReference>
<accession>A0A086TCT0</accession>
<organism evidence="4 5">
    <name type="scientific">Hapsidospora chrysogenum (strain ATCC 11550 / CBS 779.69 / DSM 880 / IAM 14645 / JCM 23072 / IMI 49137)</name>
    <name type="common">Acremonium chrysogenum</name>
    <dbReference type="NCBI Taxonomy" id="857340"/>
    <lineage>
        <taxon>Eukaryota</taxon>
        <taxon>Fungi</taxon>
        <taxon>Dikarya</taxon>
        <taxon>Ascomycota</taxon>
        <taxon>Pezizomycotina</taxon>
        <taxon>Sordariomycetes</taxon>
        <taxon>Hypocreomycetidae</taxon>
        <taxon>Hypocreales</taxon>
        <taxon>Bionectriaceae</taxon>
        <taxon>Hapsidospora</taxon>
    </lineage>
</organism>
<protein>
    <submittedName>
        <fullName evidence="4">Isonitrile hydratase-like protein</fullName>
    </submittedName>
</protein>
<feature type="chain" id="PRO_5001815612" evidence="2">
    <location>
        <begin position="27"/>
        <end position="278"/>
    </location>
</feature>
<feature type="domain" description="DJ-1/PfpI" evidence="3">
    <location>
        <begin position="117"/>
        <end position="234"/>
    </location>
</feature>
<evidence type="ECO:0000256" key="2">
    <source>
        <dbReference type="SAM" id="SignalP"/>
    </source>
</evidence>
<comment type="caution">
    <text evidence="4">The sequence shown here is derived from an EMBL/GenBank/DDBJ whole genome shotgun (WGS) entry which is preliminary data.</text>
</comment>
<dbReference type="PANTHER" id="PTHR43130:SF15">
    <property type="entry name" value="THIJ_PFPI FAMILY PROTEIN (AFU_ORTHOLOGUE AFUA_5G14240)"/>
    <property type="match status" value="1"/>
</dbReference>
<evidence type="ECO:0000313" key="4">
    <source>
        <dbReference type="EMBL" id="KFH47162.1"/>
    </source>
</evidence>
<dbReference type="PANTHER" id="PTHR43130">
    <property type="entry name" value="ARAC-FAMILY TRANSCRIPTIONAL REGULATOR"/>
    <property type="match status" value="1"/>
</dbReference>
<proteinExistence type="predicted"/>
<evidence type="ECO:0000259" key="3">
    <source>
        <dbReference type="Pfam" id="PF01965"/>
    </source>
</evidence>
<name>A0A086TCT0_HAPC1</name>
<dbReference type="InterPro" id="IPR052158">
    <property type="entry name" value="INH-QAR"/>
</dbReference>
<feature type="region of interest" description="Disordered" evidence="1">
    <location>
        <begin position="257"/>
        <end position="278"/>
    </location>
</feature>
<keyword evidence="2" id="KW-0732">Signal</keyword>